<comment type="caution">
    <text evidence="2">The sequence shown here is derived from an EMBL/GenBank/DDBJ whole genome shotgun (WGS) entry which is preliminary data.</text>
</comment>
<evidence type="ECO:0000313" key="2">
    <source>
        <dbReference type="EMBL" id="KAJ8041788.1"/>
    </source>
</evidence>
<proteinExistence type="predicted"/>
<evidence type="ECO:0000313" key="3">
    <source>
        <dbReference type="Proteomes" id="UP001152320"/>
    </source>
</evidence>
<feature type="region of interest" description="Disordered" evidence="1">
    <location>
        <begin position="1"/>
        <end position="96"/>
    </location>
</feature>
<feature type="compositionally biased region" description="Basic and acidic residues" evidence="1">
    <location>
        <begin position="25"/>
        <end position="44"/>
    </location>
</feature>
<organism evidence="2 3">
    <name type="scientific">Holothuria leucospilota</name>
    <name type="common">Black long sea cucumber</name>
    <name type="synonym">Mertensiothuria leucospilota</name>
    <dbReference type="NCBI Taxonomy" id="206669"/>
    <lineage>
        <taxon>Eukaryota</taxon>
        <taxon>Metazoa</taxon>
        <taxon>Echinodermata</taxon>
        <taxon>Eleutherozoa</taxon>
        <taxon>Echinozoa</taxon>
        <taxon>Holothuroidea</taxon>
        <taxon>Aspidochirotacea</taxon>
        <taxon>Aspidochirotida</taxon>
        <taxon>Holothuriidae</taxon>
        <taxon>Holothuria</taxon>
    </lineage>
</organism>
<name>A0A9Q1HE16_HOLLE</name>
<gene>
    <name evidence="2" type="ORF">HOLleu_12695</name>
</gene>
<dbReference type="EMBL" id="JAIZAY010000005">
    <property type="protein sequence ID" value="KAJ8041788.1"/>
    <property type="molecule type" value="Genomic_DNA"/>
</dbReference>
<dbReference type="Proteomes" id="UP001152320">
    <property type="component" value="Chromosome 5"/>
</dbReference>
<keyword evidence="3" id="KW-1185">Reference proteome</keyword>
<evidence type="ECO:0000256" key="1">
    <source>
        <dbReference type="SAM" id="MobiDB-lite"/>
    </source>
</evidence>
<dbReference type="AlphaFoldDB" id="A0A9Q1HE16"/>
<protein>
    <submittedName>
        <fullName evidence="2">Uncharacterized protein</fullName>
    </submittedName>
</protein>
<feature type="compositionally biased region" description="Basic and acidic residues" evidence="1">
    <location>
        <begin position="74"/>
        <end position="96"/>
    </location>
</feature>
<accession>A0A9Q1HE16</accession>
<sequence length="153" mass="17194">MAYEKLSVVYEYRDDPADDSEEENIDKTNSDDWWKEESQKDNKNNKKGFLSTEQKHNYGKLPVTGSPEKSPTGQKDDDPKTNSKSPESERKTMSERFKGAISSASEGLTNWFLTSSKGSVPVDTFMCGGDGPLSSDTMDRAYYSSRVAGPYRY</sequence>
<reference evidence="2" key="1">
    <citation type="submission" date="2021-10" db="EMBL/GenBank/DDBJ databases">
        <title>Tropical sea cucumber genome reveals ecological adaptation and Cuvierian tubules defense mechanism.</title>
        <authorList>
            <person name="Chen T."/>
        </authorList>
    </citation>
    <scope>NUCLEOTIDE SEQUENCE</scope>
    <source>
        <strain evidence="2">Nanhai2018</strain>
        <tissue evidence="2">Muscle</tissue>
    </source>
</reference>